<organism evidence="2 3">
    <name type="scientific">Mycobacterium phage Cosmo</name>
    <dbReference type="NCBI Taxonomy" id="1567467"/>
    <lineage>
        <taxon>Viruses</taxon>
        <taxon>Duplodnaviria</taxon>
        <taxon>Heunggongvirae</taxon>
        <taxon>Uroviricota</taxon>
        <taxon>Caudoviricetes</taxon>
        <taxon>Vilmaviridae</taxon>
        <taxon>Wildcatvirus</taxon>
        <taxon>Wildcatvirus wildcat</taxon>
        <taxon>Mycobacterium virus Wildcat</taxon>
    </lineage>
</organism>
<protein>
    <submittedName>
        <fullName evidence="2">Uncharacterized protein</fullName>
    </submittedName>
</protein>
<name>A0A0B5A2V8_9CAUD</name>
<evidence type="ECO:0000313" key="2">
    <source>
        <dbReference type="EMBL" id="AJD82119.1"/>
    </source>
</evidence>
<evidence type="ECO:0000256" key="1">
    <source>
        <dbReference type="SAM" id="Phobius"/>
    </source>
</evidence>
<feature type="transmembrane region" description="Helical" evidence="1">
    <location>
        <begin position="26"/>
        <end position="44"/>
    </location>
</feature>
<keyword evidence="1" id="KW-0812">Transmembrane</keyword>
<keyword evidence="1" id="KW-1133">Transmembrane helix</keyword>
<accession>A0A0B5A2V8</accession>
<dbReference type="Proteomes" id="UP000031718">
    <property type="component" value="Segment"/>
</dbReference>
<keyword evidence="1" id="KW-0472">Membrane</keyword>
<dbReference type="EMBL" id="KP027195">
    <property type="protein sequence ID" value="AJD82119.1"/>
    <property type="molecule type" value="Genomic_DNA"/>
</dbReference>
<feature type="transmembrane region" description="Helical" evidence="1">
    <location>
        <begin position="88"/>
        <end position="108"/>
    </location>
</feature>
<reference evidence="2 3" key="1">
    <citation type="submission" date="2014-10" db="EMBL/GenBank/DDBJ databases">
        <authorList>
            <person name="Mackenzie J."/>
            <person name="Lekholoane M."/>
            <person name="Leqhaoe R."/>
            <person name="Mcunu Z."/>
            <person name="Mzobe Z."/>
            <person name="Rodel H."/>
            <person name="Seagreen C."/>
            <person name="Mazeka N."/>
            <person name="Larsen M.H."/>
            <person name="Rubin E.J."/>
            <person name="Russell D.A."/>
            <person name="Guerrero C.A."/>
            <person name="Bowman C.A."/>
            <person name="Jacobs-Sera D."/>
            <person name="Hendrix R.W."/>
            <person name="Hatfull G.F."/>
        </authorList>
    </citation>
    <scope>NUCLEOTIDE SEQUENCE [LARGE SCALE GENOMIC DNA]</scope>
</reference>
<proteinExistence type="predicted"/>
<gene>
    <name evidence="2" type="primary">47</name>
    <name evidence="2" type="ORF">COSMO_47</name>
</gene>
<evidence type="ECO:0000313" key="3">
    <source>
        <dbReference type="Proteomes" id="UP000031718"/>
    </source>
</evidence>
<feature type="transmembrane region" description="Helical" evidence="1">
    <location>
        <begin position="56"/>
        <end position="76"/>
    </location>
</feature>
<sequence>MSWAKILTSPQPIEGAALIIPARHPLQMWLTGALVILGVMQTIYGPPRSSVLNELLMSTFLLHIAMLILGAVLCLLSSAVSNRKPFDAMILSCGGTFFLAAVFLFYAATYFVYLPYWYTSFAFWLSAGIGMGFFHRWCQLVVQFITVKRKGLVDPLRGLEP</sequence>
<feature type="transmembrane region" description="Helical" evidence="1">
    <location>
        <begin position="114"/>
        <end position="134"/>
    </location>
</feature>